<feature type="binding site" evidence="15">
    <location>
        <position position="84"/>
    </location>
    <ligand>
        <name>Zn(2+)</name>
        <dbReference type="ChEBI" id="CHEBI:29105"/>
        <note>catalytic</note>
    </ligand>
</feature>
<dbReference type="Gene3D" id="3.40.140.10">
    <property type="entry name" value="Cytidine Deaminase, domain 2"/>
    <property type="match status" value="1"/>
</dbReference>
<comment type="similarity">
    <text evidence="4 12">In the N-terminal section; belongs to the cytidine and deoxycytidylate deaminase family.</text>
</comment>
<keyword evidence="6 12" id="KW-0686">Riboflavin biosynthesis</keyword>
<evidence type="ECO:0000313" key="17">
    <source>
        <dbReference type="EMBL" id="RCL40403.1"/>
    </source>
</evidence>
<dbReference type="Pfam" id="PF00383">
    <property type="entry name" value="dCMP_cyt_deam_1"/>
    <property type="match status" value="1"/>
</dbReference>
<dbReference type="GO" id="GO:0008703">
    <property type="term" value="F:5-amino-6-(5-phosphoribosylamino)uracil reductase activity"/>
    <property type="evidence" value="ECO:0007669"/>
    <property type="project" value="UniProtKB-EC"/>
</dbReference>
<feature type="domain" description="CMP/dCMP-type deaminase" evidence="16">
    <location>
        <begin position="1"/>
        <end position="132"/>
    </location>
</feature>
<keyword evidence="7 12" id="KW-0479">Metal-binding</keyword>
<accession>A0A368BSY3</accession>
<evidence type="ECO:0000256" key="1">
    <source>
        <dbReference type="ARBA" id="ARBA00002151"/>
    </source>
</evidence>
<evidence type="ECO:0000256" key="3">
    <source>
        <dbReference type="ARBA" id="ARBA00004910"/>
    </source>
</evidence>
<comment type="pathway">
    <text evidence="2 12">Cofactor biosynthesis; riboflavin biosynthesis; 5-amino-6-(D-ribitylamino)uracil from GTP: step 2/4.</text>
</comment>
<feature type="binding site" evidence="14">
    <location>
        <position position="205"/>
    </location>
    <ligand>
        <name>NADP(+)</name>
        <dbReference type="ChEBI" id="CHEBI:58349"/>
    </ligand>
</feature>
<proteinExistence type="inferred from homology"/>
<keyword evidence="12 17" id="KW-0378">Hydrolase</keyword>
<feature type="binding site" evidence="14">
    <location>
        <position position="296"/>
    </location>
    <ligand>
        <name>substrate</name>
    </ligand>
</feature>
<feature type="binding site" evidence="15">
    <location>
        <position position="93"/>
    </location>
    <ligand>
        <name>Zn(2+)</name>
        <dbReference type="ChEBI" id="CHEBI:29105"/>
        <note>catalytic</note>
    </ligand>
</feature>
<dbReference type="GO" id="GO:0008270">
    <property type="term" value="F:zinc ion binding"/>
    <property type="evidence" value="ECO:0007669"/>
    <property type="project" value="InterPro"/>
</dbReference>
<dbReference type="NCBIfam" id="TIGR00326">
    <property type="entry name" value="eubact_ribD"/>
    <property type="match status" value="1"/>
</dbReference>
<comment type="cofactor">
    <cofactor evidence="12 15">
        <name>Zn(2+)</name>
        <dbReference type="ChEBI" id="CHEBI:29105"/>
    </cofactor>
    <text evidence="12 15">Binds 1 zinc ion.</text>
</comment>
<comment type="catalytic activity">
    <reaction evidence="12">
        <text>2,5-diamino-6-hydroxy-4-(5-phosphoribosylamino)-pyrimidine + H2O + H(+) = 5-amino-6-(5-phospho-D-ribosylamino)uracil + NH4(+)</text>
        <dbReference type="Rhea" id="RHEA:21868"/>
        <dbReference type="ChEBI" id="CHEBI:15377"/>
        <dbReference type="ChEBI" id="CHEBI:15378"/>
        <dbReference type="ChEBI" id="CHEBI:28938"/>
        <dbReference type="ChEBI" id="CHEBI:58453"/>
        <dbReference type="ChEBI" id="CHEBI:58614"/>
        <dbReference type="EC" id="3.5.4.26"/>
    </reaction>
</comment>
<dbReference type="GO" id="GO:0008835">
    <property type="term" value="F:diaminohydroxyphosphoribosylaminopyrimidine deaminase activity"/>
    <property type="evidence" value="ECO:0007669"/>
    <property type="project" value="UniProtKB-EC"/>
</dbReference>
<dbReference type="PANTHER" id="PTHR38011:SF7">
    <property type="entry name" value="2,5-DIAMINO-6-RIBOSYLAMINO-4(3H)-PYRIMIDINONE 5'-PHOSPHATE REDUCTASE"/>
    <property type="match status" value="1"/>
</dbReference>
<feature type="active site" description="Proton donor" evidence="13">
    <location>
        <position position="52"/>
    </location>
</feature>
<evidence type="ECO:0000256" key="10">
    <source>
        <dbReference type="ARBA" id="ARBA00023002"/>
    </source>
</evidence>
<evidence type="ECO:0000256" key="15">
    <source>
        <dbReference type="PIRSR" id="PIRSR006769-3"/>
    </source>
</evidence>
<dbReference type="PIRSF" id="PIRSF006769">
    <property type="entry name" value="RibD"/>
    <property type="match status" value="1"/>
</dbReference>
<evidence type="ECO:0000256" key="12">
    <source>
        <dbReference type="PIRNR" id="PIRNR006769"/>
    </source>
</evidence>
<dbReference type="GO" id="GO:0009231">
    <property type="term" value="P:riboflavin biosynthetic process"/>
    <property type="evidence" value="ECO:0007669"/>
    <property type="project" value="UniProtKB-UniPathway"/>
</dbReference>
<keyword evidence="11" id="KW-0511">Multifunctional enzyme</keyword>
<organism evidence="17 18">
    <name type="scientific">SAR86 cluster bacterium</name>
    <dbReference type="NCBI Taxonomy" id="2030880"/>
    <lineage>
        <taxon>Bacteria</taxon>
        <taxon>Pseudomonadati</taxon>
        <taxon>Pseudomonadota</taxon>
        <taxon>Gammaproteobacteria</taxon>
        <taxon>SAR86 cluster</taxon>
    </lineage>
</organism>
<feature type="binding site" evidence="14">
    <location>
        <position position="216"/>
    </location>
    <ligand>
        <name>substrate</name>
    </ligand>
</feature>
<dbReference type="EMBL" id="QOPE01000027">
    <property type="protein sequence ID" value="RCL40403.1"/>
    <property type="molecule type" value="Genomic_DNA"/>
</dbReference>
<feature type="binding site" evidence="14">
    <location>
        <position position="213"/>
    </location>
    <ligand>
        <name>substrate</name>
    </ligand>
</feature>
<evidence type="ECO:0000256" key="11">
    <source>
        <dbReference type="ARBA" id="ARBA00023268"/>
    </source>
</evidence>
<comment type="caution">
    <text evidence="17">The sequence shown here is derived from an EMBL/GenBank/DDBJ whole genome shotgun (WGS) entry which is preliminary data.</text>
</comment>
<keyword evidence="8 12" id="KW-0862">Zinc</keyword>
<comment type="function">
    <text evidence="1 12">Converts 2,5-diamino-6-(ribosylamino)-4(3h)-pyrimidinone 5'-phosphate into 5-amino-6-(ribosylamino)-2,4(1h,3h)-pyrimidinedione 5'-phosphate.</text>
</comment>
<dbReference type="InterPro" id="IPR016193">
    <property type="entry name" value="Cytidine_deaminase-like"/>
</dbReference>
<dbReference type="EC" id="3.5.4.26" evidence="12"/>
<feature type="binding site" evidence="14">
    <location>
        <position position="209"/>
    </location>
    <ligand>
        <name>NADP(+)</name>
        <dbReference type="ChEBI" id="CHEBI:58349"/>
    </ligand>
</feature>
<dbReference type="AlphaFoldDB" id="A0A368BSY3"/>
<evidence type="ECO:0000256" key="7">
    <source>
        <dbReference type="ARBA" id="ARBA00022723"/>
    </source>
</evidence>
<keyword evidence="10 12" id="KW-0560">Oxidoreductase</keyword>
<dbReference type="InterPro" id="IPR002734">
    <property type="entry name" value="RibDG_C"/>
</dbReference>
<dbReference type="UniPathway" id="UPA00275">
    <property type="reaction ID" value="UER00401"/>
</dbReference>
<feature type="binding site" evidence="14">
    <location>
        <begin position="298"/>
        <end position="304"/>
    </location>
    <ligand>
        <name>NADP(+)</name>
        <dbReference type="ChEBI" id="CHEBI:58349"/>
    </ligand>
</feature>
<evidence type="ECO:0000256" key="14">
    <source>
        <dbReference type="PIRSR" id="PIRSR006769-2"/>
    </source>
</evidence>
<comment type="catalytic activity">
    <reaction evidence="12">
        <text>5-amino-6-(5-phospho-D-ribitylamino)uracil + NADP(+) = 5-amino-6-(5-phospho-D-ribosylamino)uracil + NADPH + H(+)</text>
        <dbReference type="Rhea" id="RHEA:17845"/>
        <dbReference type="ChEBI" id="CHEBI:15378"/>
        <dbReference type="ChEBI" id="CHEBI:57783"/>
        <dbReference type="ChEBI" id="CHEBI:58349"/>
        <dbReference type="ChEBI" id="CHEBI:58421"/>
        <dbReference type="ChEBI" id="CHEBI:58453"/>
        <dbReference type="EC" id="1.1.1.193"/>
    </reaction>
</comment>
<feature type="binding site" evidence="15">
    <location>
        <position position="50"/>
    </location>
    <ligand>
        <name>Zn(2+)</name>
        <dbReference type="ChEBI" id="CHEBI:29105"/>
        <note>catalytic</note>
    </ligand>
</feature>
<dbReference type="PANTHER" id="PTHR38011">
    <property type="entry name" value="DIHYDROFOLATE REDUCTASE FAMILY PROTEIN (AFU_ORTHOLOGUE AFUA_8G06820)"/>
    <property type="match status" value="1"/>
</dbReference>
<evidence type="ECO:0000256" key="8">
    <source>
        <dbReference type="ARBA" id="ARBA00022833"/>
    </source>
</evidence>
<feature type="binding site" evidence="14">
    <location>
        <position position="163"/>
    </location>
    <ligand>
        <name>NADP(+)</name>
        <dbReference type="ChEBI" id="CHEBI:58349"/>
    </ligand>
</feature>
<name>A0A368BSY3_9GAMM</name>
<dbReference type="SUPFAM" id="SSF53927">
    <property type="entry name" value="Cytidine deaminase-like"/>
    <property type="match status" value="1"/>
</dbReference>
<dbReference type="InterPro" id="IPR050765">
    <property type="entry name" value="Riboflavin_Biosynth_HTPR"/>
</dbReference>
<comment type="similarity">
    <text evidence="5 12">In the C-terminal section; belongs to the HTP reductase family.</text>
</comment>
<dbReference type="PROSITE" id="PS00903">
    <property type="entry name" value="CYT_DCMP_DEAMINASES_1"/>
    <property type="match status" value="1"/>
</dbReference>
<evidence type="ECO:0000256" key="4">
    <source>
        <dbReference type="ARBA" id="ARBA00005259"/>
    </source>
</evidence>
<dbReference type="EC" id="1.1.1.193" evidence="12"/>
<evidence type="ECO:0000256" key="13">
    <source>
        <dbReference type="PIRSR" id="PIRSR006769-1"/>
    </source>
</evidence>
<dbReference type="SUPFAM" id="SSF53597">
    <property type="entry name" value="Dihydrofolate reductase-like"/>
    <property type="match status" value="1"/>
</dbReference>
<dbReference type="Pfam" id="PF01872">
    <property type="entry name" value="RibD_C"/>
    <property type="match status" value="1"/>
</dbReference>
<reference evidence="17 18" key="1">
    <citation type="journal article" date="2018" name="Microbiome">
        <title>Fine metagenomic profile of the Mediterranean stratified and mixed water columns revealed by assembly and recruitment.</title>
        <authorList>
            <person name="Haro-Moreno J.M."/>
            <person name="Lopez-Perez M."/>
            <person name="De La Torre J.R."/>
            <person name="Picazo A."/>
            <person name="Camacho A."/>
            <person name="Rodriguez-Valera F."/>
        </authorList>
    </citation>
    <scope>NUCLEOTIDE SEQUENCE [LARGE SCALE GENOMIC DNA]</scope>
    <source>
        <strain evidence="17">MED-G82</strain>
    </source>
</reference>
<keyword evidence="9 12" id="KW-0521">NADP</keyword>
<dbReference type="InterPro" id="IPR016192">
    <property type="entry name" value="APOBEC/CMP_deaminase_Zn-bd"/>
</dbReference>
<protein>
    <recommendedName>
        <fullName evidence="12">Riboflavin biosynthesis protein RibD</fullName>
    </recommendedName>
    <domain>
        <recommendedName>
            <fullName evidence="12">Diaminohydroxyphosphoribosylaminopyrimidine deaminase</fullName>
            <shortName evidence="12">DRAP deaminase</shortName>
            <ecNumber evidence="12">3.5.4.26</ecNumber>
        </recommendedName>
        <alternativeName>
            <fullName evidence="12">Riboflavin-specific deaminase</fullName>
        </alternativeName>
    </domain>
    <domain>
        <recommendedName>
            <fullName evidence="12">5-amino-6-(5-phosphoribosylamino)uracil reductase</fullName>
            <ecNumber evidence="12">1.1.1.193</ecNumber>
        </recommendedName>
        <alternativeName>
            <fullName evidence="12">HTP reductase</fullName>
        </alternativeName>
    </domain>
</protein>
<dbReference type="Proteomes" id="UP000253307">
    <property type="component" value="Unassembled WGS sequence"/>
</dbReference>
<dbReference type="Gene3D" id="3.40.430.10">
    <property type="entry name" value="Dihydrofolate Reductase, subunit A"/>
    <property type="match status" value="1"/>
</dbReference>
<dbReference type="InterPro" id="IPR002125">
    <property type="entry name" value="CMP_dCMP_dom"/>
</dbReference>
<dbReference type="InterPro" id="IPR024072">
    <property type="entry name" value="DHFR-like_dom_sf"/>
</dbReference>
<evidence type="ECO:0000313" key="18">
    <source>
        <dbReference type="Proteomes" id="UP000253307"/>
    </source>
</evidence>
<evidence type="ECO:0000256" key="5">
    <source>
        <dbReference type="ARBA" id="ARBA00007417"/>
    </source>
</evidence>
<sequence>MSSKDFIYQTLALAKKGKGKVAPNPMVGCVITKKGKIIGEGWHKIYGKEHAEVNAIKDCQAKFGKDKSKVLLKGSCFYVNLEPCSIKNNTPACTDSIIGVQAAKVICSIKDPNPRINGKGINKLRAAGIKVEVGAASNEAKELNKVFIVNQKLKRPFVTIKYAQTLDQMIGYQAKRGIQISNALSKQDVQKIRKEHSSILIGANTLRLDNPRLTSRPESKIKIQPAKIIVGNNFGRLIQKNIFKNFSHIFFVTSEKVKVPEKYSSKITCIQTNKRNGLQKLFKELMLRGYTSILVEGGKGIISAFIKKGYFDELIVYTAPRILGSKGLKAMDDKADKIIDAVTKVHSIENFGEDIKVTYINKKANGI</sequence>
<dbReference type="InterPro" id="IPR004794">
    <property type="entry name" value="Eubact_RibD"/>
</dbReference>
<comment type="pathway">
    <text evidence="3 12">Cofactor biosynthesis; riboflavin biosynthesis; 5-amino-6-(D-ribitylamino)uracil from GTP: step 3/4.</text>
</comment>
<gene>
    <name evidence="17" type="primary">ribD</name>
    <name evidence="17" type="ORF">DBW96_03565</name>
</gene>
<dbReference type="CDD" id="cd01284">
    <property type="entry name" value="Riboflavin_deaminase-reductase"/>
    <property type="match status" value="1"/>
</dbReference>
<evidence type="ECO:0000256" key="2">
    <source>
        <dbReference type="ARBA" id="ARBA00004882"/>
    </source>
</evidence>
<evidence type="ECO:0000259" key="16">
    <source>
        <dbReference type="PROSITE" id="PS51747"/>
    </source>
</evidence>
<feature type="binding site" evidence="14">
    <location>
        <position position="193"/>
    </location>
    <ligand>
        <name>substrate</name>
    </ligand>
</feature>
<evidence type="ECO:0000256" key="6">
    <source>
        <dbReference type="ARBA" id="ARBA00022619"/>
    </source>
</evidence>
<dbReference type="PROSITE" id="PS51747">
    <property type="entry name" value="CYT_DCMP_DEAMINASES_2"/>
    <property type="match status" value="1"/>
</dbReference>
<evidence type="ECO:0000256" key="9">
    <source>
        <dbReference type="ARBA" id="ARBA00022857"/>
    </source>
</evidence>